<comment type="catalytic activity">
    <reaction evidence="8">
        <text>a 2'-deoxycytidine in DNA + S-adenosyl-L-methionine = an N(4)-methyl-2'-deoxycytidine in DNA + S-adenosyl-L-homocysteine + H(+)</text>
        <dbReference type="Rhea" id="RHEA:16857"/>
        <dbReference type="Rhea" id="RHEA-COMP:11369"/>
        <dbReference type="Rhea" id="RHEA-COMP:13674"/>
        <dbReference type="ChEBI" id="CHEBI:15378"/>
        <dbReference type="ChEBI" id="CHEBI:57856"/>
        <dbReference type="ChEBI" id="CHEBI:59789"/>
        <dbReference type="ChEBI" id="CHEBI:85452"/>
        <dbReference type="ChEBI" id="CHEBI:137933"/>
        <dbReference type="EC" id="2.1.1.113"/>
    </reaction>
</comment>
<dbReference type="EC" id="2.1.1.-" evidence="9"/>
<dbReference type="Proteomes" id="UP000824300">
    <property type="component" value="Chromosome"/>
</dbReference>
<name>A0ABX8ZV99_9SPHN</name>
<evidence type="ECO:0000256" key="2">
    <source>
        <dbReference type="ARBA" id="ARBA00022603"/>
    </source>
</evidence>
<dbReference type="InterPro" id="IPR017985">
    <property type="entry name" value="MeTrfase_CN4_CS"/>
</dbReference>
<proteinExistence type="inferred from homology"/>
<protein>
    <recommendedName>
        <fullName evidence="9">Methyltransferase</fullName>
        <ecNumber evidence="9">2.1.1.-</ecNumber>
    </recommendedName>
</protein>
<evidence type="ECO:0000313" key="12">
    <source>
        <dbReference type="Proteomes" id="UP000824300"/>
    </source>
</evidence>
<keyword evidence="12" id="KW-1185">Reference proteome</keyword>
<dbReference type="EMBL" id="CP081296">
    <property type="protein sequence ID" value="QZD92921.1"/>
    <property type="molecule type" value="Genomic_DNA"/>
</dbReference>
<dbReference type="Gene3D" id="3.40.50.150">
    <property type="entry name" value="Vaccinia Virus protein VP39"/>
    <property type="match status" value="2"/>
</dbReference>
<keyword evidence="5" id="KW-0680">Restriction system</keyword>
<accession>A0ABX8ZV99</accession>
<keyword evidence="3" id="KW-0808">Transferase</keyword>
<evidence type="ECO:0000313" key="11">
    <source>
        <dbReference type="EMBL" id="QZD92921.1"/>
    </source>
</evidence>
<dbReference type="PRINTS" id="PR00508">
    <property type="entry name" value="S21N4MTFRASE"/>
</dbReference>
<organism evidence="11 12">
    <name type="scientific">Qipengyuania xiapuensis</name>
    <dbReference type="NCBI Taxonomy" id="2867236"/>
    <lineage>
        <taxon>Bacteria</taxon>
        <taxon>Pseudomonadati</taxon>
        <taxon>Pseudomonadota</taxon>
        <taxon>Alphaproteobacteria</taxon>
        <taxon>Sphingomonadales</taxon>
        <taxon>Erythrobacteraceae</taxon>
        <taxon>Qipengyuania</taxon>
    </lineage>
</organism>
<comment type="catalytic activity">
    <reaction evidence="7">
        <text>a 2'-deoxyadenosine in DNA + S-adenosyl-L-methionine = an N(6)-methyl-2'-deoxyadenosine in DNA + S-adenosyl-L-homocysteine + H(+)</text>
        <dbReference type="Rhea" id="RHEA:15197"/>
        <dbReference type="Rhea" id="RHEA-COMP:12418"/>
        <dbReference type="Rhea" id="RHEA-COMP:12419"/>
        <dbReference type="ChEBI" id="CHEBI:15378"/>
        <dbReference type="ChEBI" id="CHEBI:57856"/>
        <dbReference type="ChEBI" id="CHEBI:59789"/>
        <dbReference type="ChEBI" id="CHEBI:90615"/>
        <dbReference type="ChEBI" id="CHEBI:90616"/>
        <dbReference type="EC" id="2.1.1.72"/>
    </reaction>
</comment>
<evidence type="ECO:0000256" key="8">
    <source>
        <dbReference type="ARBA" id="ARBA00049120"/>
    </source>
</evidence>
<keyword evidence="2" id="KW-0489">Methyltransferase</keyword>
<keyword evidence="4" id="KW-0949">S-adenosyl-L-methionine</keyword>
<dbReference type="Pfam" id="PF01555">
    <property type="entry name" value="N6_N4_Mtase"/>
    <property type="match status" value="1"/>
</dbReference>
<dbReference type="RefSeq" id="WP_221428617.1">
    <property type="nucleotide sequence ID" value="NZ_CP081296.1"/>
</dbReference>
<reference evidence="11 12" key="1">
    <citation type="submission" date="2021-08" db="EMBL/GenBank/DDBJ databases">
        <title>Comparative Genomics Analysis of the Genus Qipengyuania Reveals Extensive Genetic Diversity and Metabolic Versatility, Including the Description of Fifteen Novel Species.</title>
        <authorList>
            <person name="Liu Y."/>
        </authorList>
    </citation>
    <scope>NUCLEOTIDE SEQUENCE [LARGE SCALE GENOMIC DNA]</scope>
    <source>
        <strain evidence="11 12">1NDW3</strain>
    </source>
</reference>
<dbReference type="PROSITE" id="PS00093">
    <property type="entry name" value="N4_MTASE"/>
    <property type="match status" value="1"/>
</dbReference>
<evidence type="ECO:0000256" key="7">
    <source>
        <dbReference type="ARBA" id="ARBA00047942"/>
    </source>
</evidence>
<sequence>MEHPLGIKALEHFDTLFAEDEVVEESGETSIVDQIKAFDAFGERTRSYVSNDIPYFVNEFWTSGQRKGHSIHEVSYRACFKPQLPEFFIRRLTNSGDTVLDPFMGRGTTPMEAHLLGRRPAGNDINPLSVLLTRPRLRVPTYQQVLNALEDIDWDRKVEVREDLLAFYHEETLRRLCVLRAHLLEKAPLENTSPDRALDWIRMVAINRLTGHSAGFFSVYSLPPNQAVSVERQLRINEKREQIPPARDIVAIILKKTRSLLRSGVPQDGDSFDLLVGAADRLNDLEDSSVALTVTSPPFLDVVQYADDNWLRCWFAGIDSADVEISMHKSEAAWEEMVHKVLREQARVLKPGGHVAFEVGEVRNGRILLEEAVWRAAEGLPFERLGVMINQQEFTKTANCWGVGNNAKGTNTNRIVLLRKTHDTESYRRTSS</sequence>
<dbReference type="SUPFAM" id="SSF53335">
    <property type="entry name" value="S-adenosyl-L-methionine-dependent methyltransferases"/>
    <property type="match status" value="2"/>
</dbReference>
<evidence type="ECO:0000256" key="3">
    <source>
        <dbReference type="ARBA" id="ARBA00022679"/>
    </source>
</evidence>
<dbReference type="InterPro" id="IPR002941">
    <property type="entry name" value="DNA_methylase_N4/N6"/>
</dbReference>
<evidence type="ECO:0000256" key="6">
    <source>
        <dbReference type="ARBA" id="ARBA00023125"/>
    </source>
</evidence>
<evidence type="ECO:0000256" key="5">
    <source>
        <dbReference type="ARBA" id="ARBA00022747"/>
    </source>
</evidence>
<evidence type="ECO:0000259" key="10">
    <source>
        <dbReference type="Pfam" id="PF01555"/>
    </source>
</evidence>
<dbReference type="InterPro" id="IPR029063">
    <property type="entry name" value="SAM-dependent_MTases_sf"/>
</dbReference>
<keyword evidence="6" id="KW-0238">DNA-binding</keyword>
<evidence type="ECO:0000256" key="4">
    <source>
        <dbReference type="ARBA" id="ARBA00022691"/>
    </source>
</evidence>
<evidence type="ECO:0000256" key="1">
    <source>
        <dbReference type="ARBA" id="ARBA00010203"/>
    </source>
</evidence>
<feature type="domain" description="DNA methylase N-4/N-6" evidence="10">
    <location>
        <begin position="57"/>
        <end position="127"/>
    </location>
</feature>
<evidence type="ECO:0000256" key="9">
    <source>
        <dbReference type="RuleBase" id="RU362026"/>
    </source>
</evidence>
<dbReference type="InterPro" id="IPR001091">
    <property type="entry name" value="RM_Methyltransferase"/>
</dbReference>
<comment type="similarity">
    <text evidence="1">Belongs to the N(4)/N(6)-methyltransferase family. N(4) subfamily.</text>
</comment>
<gene>
    <name evidence="11" type="ORF">K3162_02455</name>
</gene>